<dbReference type="InterPro" id="IPR029058">
    <property type="entry name" value="AB_hydrolase_fold"/>
</dbReference>
<dbReference type="PANTHER" id="PTHR22946:SF9">
    <property type="entry name" value="POLYKETIDE TRANSFERASE AF380"/>
    <property type="match status" value="1"/>
</dbReference>
<dbReference type="Gene3D" id="3.40.50.1820">
    <property type="entry name" value="alpha/beta hydrolase"/>
    <property type="match status" value="1"/>
</dbReference>
<accession>A0ABP7VR05</accession>
<dbReference type="EMBL" id="BAABDL010000093">
    <property type="protein sequence ID" value="GAA4072650.1"/>
    <property type="molecule type" value="Genomic_DNA"/>
</dbReference>
<dbReference type="RefSeq" id="WP_344912328.1">
    <property type="nucleotide sequence ID" value="NZ_BAABDL010000093.1"/>
</dbReference>
<name>A0ABP7VR05_9BACI</name>
<keyword evidence="1" id="KW-0378">Hydrolase</keyword>
<evidence type="ECO:0000313" key="3">
    <source>
        <dbReference type="EMBL" id="GAA4072650.1"/>
    </source>
</evidence>
<dbReference type="PANTHER" id="PTHR22946">
    <property type="entry name" value="DIENELACTONE HYDROLASE DOMAIN-CONTAINING PROTEIN-RELATED"/>
    <property type="match status" value="1"/>
</dbReference>
<dbReference type="InterPro" id="IPR001375">
    <property type="entry name" value="Peptidase_S9_cat"/>
</dbReference>
<dbReference type="Pfam" id="PF00326">
    <property type="entry name" value="Peptidase_S9"/>
    <property type="match status" value="1"/>
</dbReference>
<dbReference type="Proteomes" id="UP001501734">
    <property type="component" value="Unassembled WGS sequence"/>
</dbReference>
<keyword evidence="4" id="KW-1185">Reference proteome</keyword>
<organism evidence="3 4">
    <name type="scientific">Amphibacillus indicireducens</name>
    <dbReference type="NCBI Taxonomy" id="1076330"/>
    <lineage>
        <taxon>Bacteria</taxon>
        <taxon>Bacillati</taxon>
        <taxon>Bacillota</taxon>
        <taxon>Bacilli</taxon>
        <taxon>Bacillales</taxon>
        <taxon>Bacillaceae</taxon>
        <taxon>Amphibacillus</taxon>
    </lineage>
</organism>
<dbReference type="SUPFAM" id="SSF53474">
    <property type="entry name" value="alpha/beta-Hydrolases"/>
    <property type="match status" value="1"/>
</dbReference>
<proteinExistence type="predicted"/>
<evidence type="ECO:0000259" key="2">
    <source>
        <dbReference type="Pfam" id="PF00326"/>
    </source>
</evidence>
<gene>
    <name evidence="3" type="ORF">GCM10022410_17630</name>
</gene>
<dbReference type="InterPro" id="IPR050261">
    <property type="entry name" value="FrsA_esterase"/>
</dbReference>
<sequence>MIQINREIWEGVPLLICEKTEFAGKPLPTMTYLHGITGAKEDNLSIGYLLAERGFRVILPDAHLHGEREQSDIENLELHFFDMIQKSIAELAIIYEKLNQDRLIKNGSFTLAGTSMGGITTAAALTNYPWISRAGIMMGTALFHRFAESVIQQAEASGVELPLTEEEIAELLNQLKQYDLSLNLDQLQNRPLFIWHGEKDQVVPFQHATDFYEQLKQEQANAETITFVSEKNTGHKVSRQARLALVDWVSQMNRSIKQTR</sequence>
<comment type="caution">
    <text evidence="3">The sequence shown here is derived from an EMBL/GenBank/DDBJ whole genome shotgun (WGS) entry which is preliminary data.</text>
</comment>
<protein>
    <submittedName>
        <fullName evidence="3">Prolyl oligopeptidase family serine peptidase</fullName>
    </submittedName>
</protein>
<evidence type="ECO:0000256" key="1">
    <source>
        <dbReference type="ARBA" id="ARBA00022801"/>
    </source>
</evidence>
<reference evidence="4" key="1">
    <citation type="journal article" date="2019" name="Int. J. Syst. Evol. Microbiol.">
        <title>The Global Catalogue of Microorganisms (GCM) 10K type strain sequencing project: providing services to taxonomists for standard genome sequencing and annotation.</title>
        <authorList>
            <consortium name="The Broad Institute Genomics Platform"/>
            <consortium name="The Broad Institute Genome Sequencing Center for Infectious Disease"/>
            <person name="Wu L."/>
            <person name="Ma J."/>
        </authorList>
    </citation>
    <scope>NUCLEOTIDE SEQUENCE [LARGE SCALE GENOMIC DNA]</scope>
    <source>
        <strain evidence="4">JCM 17250</strain>
    </source>
</reference>
<feature type="domain" description="Peptidase S9 prolyl oligopeptidase catalytic" evidence="2">
    <location>
        <begin position="48"/>
        <end position="239"/>
    </location>
</feature>
<evidence type="ECO:0000313" key="4">
    <source>
        <dbReference type="Proteomes" id="UP001501734"/>
    </source>
</evidence>